<comment type="similarity">
    <text evidence="1">Belongs to the 'GDXG' lipolytic enzyme family.</text>
</comment>
<gene>
    <name evidence="4" type="ORF">LX13_002320</name>
</gene>
<proteinExistence type="inferred from homology"/>
<dbReference type="InterPro" id="IPR029058">
    <property type="entry name" value="AB_hydrolase_fold"/>
</dbReference>
<comment type="caution">
    <text evidence="4">The sequence shown here is derived from an EMBL/GenBank/DDBJ whole genome shotgun (WGS) entry which is preliminary data.</text>
</comment>
<dbReference type="EMBL" id="JAMTCJ010000002">
    <property type="protein sequence ID" value="MCP2176501.1"/>
    <property type="molecule type" value="Genomic_DNA"/>
</dbReference>
<dbReference type="PANTHER" id="PTHR48081:SF30">
    <property type="entry name" value="ACETYL-HYDROLASE LIPR-RELATED"/>
    <property type="match status" value="1"/>
</dbReference>
<evidence type="ECO:0000256" key="1">
    <source>
        <dbReference type="ARBA" id="ARBA00010515"/>
    </source>
</evidence>
<evidence type="ECO:0000256" key="2">
    <source>
        <dbReference type="ARBA" id="ARBA00022801"/>
    </source>
</evidence>
<sequence length="310" mass="33096">MASTALWLRPLADRVPATASGVKFARVLVAGSMRLGASTPRGTRVEKIDTRSAAGARIRGEWVSDAAVTDTRRVVLYVHGSAYAICSAATHRALVARLSRTTGVQAFTVEYRLAPEYRFPAAADDVRAAYLWLIESGHAPEDIILAGDSAGGHLILDLVAENARTGFAQPGAAVMLSPLFDLTFSLAAERERRRRDPMISARAARRLVAHYTHGLADDTPRLKLALAQGITLPPMLVQAGGAEMLSADAEAIADAVTAAGGACELQIYDGQMHVFQAFPRLVPEADRALAAIDRFVSLHTTAQTSKQRSA</sequence>
<dbReference type="InterPro" id="IPR013094">
    <property type="entry name" value="AB_hydrolase_3"/>
</dbReference>
<dbReference type="InterPro" id="IPR050300">
    <property type="entry name" value="GDXG_lipolytic_enzyme"/>
</dbReference>
<evidence type="ECO:0000259" key="3">
    <source>
        <dbReference type="Pfam" id="PF07859"/>
    </source>
</evidence>
<dbReference type="Proteomes" id="UP001206895">
    <property type="component" value="Unassembled WGS sequence"/>
</dbReference>
<accession>A0ABT1HFI7</accession>
<dbReference type="SUPFAM" id="SSF53474">
    <property type="entry name" value="alpha/beta-Hydrolases"/>
    <property type="match status" value="1"/>
</dbReference>
<keyword evidence="5" id="KW-1185">Reference proteome</keyword>
<evidence type="ECO:0000313" key="4">
    <source>
        <dbReference type="EMBL" id="MCP2176501.1"/>
    </source>
</evidence>
<feature type="domain" description="Alpha/beta hydrolase fold-3" evidence="3">
    <location>
        <begin position="75"/>
        <end position="276"/>
    </location>
</feature>
<dbReference type="Pfam" id="PF07859">
    <property type="entry name" value="Abhydrolase_3"/>
    <property type="match status" value="1"/>
</dbReference>
<dbReference type="RefSeq" id="WP_253661480.1">
    <property type="nucleotide sequence ID" value="NZ_BAAAJQ010000001.1"/>
</dbReference>
<dbReference type="Gene3D" id="3.40.50.1820">
    <property type="entry name" value="alpha/beta hydrolase"/>
    <property type="match status" value="1"/>
</dbReference>
<dbReference type="PANTHER" id="PTHR48081">
    <property type="entry name" value="AB HYDROLASE SUPERFAMILY PROTEIN C4A8.06C"/>
    <property type="match status" value="1"/>
</dbReference>
<reference evidence="4 5" key="1">
    <citation type="submission" date="2022-06" db="EMBL/GenBank/DDBJ databases">
        <title>Genomic Encyclopedia of Archaeal and Bacterial Type Strains, Phase II (KMG-II): from individual species to whole genera.</title>
        <authorList>
            <person name="Goeker M."/>
        </authorList>
    </citation>
    <scope>NUCLEOTIDE SEQUENCE [LARGE SCALE GENOMIC DNA]</scope>
    <source>
        <strain evidence="4 5">DSM 44693</strain>
    </source>
</reference>
<protein>
    <submittedName>
        <fullName evidence="4">Acetyl esterase/lipase</fullName>
    </submittedName>
</protein>
<keyword evidence="2" id="KW-0378">Hydrolase</keyword>
<evidence type="ECO:0000313" key="5">
    <source>
        <dbReference type="Proteomes" id="UP001206895"/>
    </source>
</evidence>
<name>A0ABT1HFI7_9NOCA</name>
<organism evidence="4 5">
    <name type="scientific">Williamsia maris</name>
    <dbReference type="NCBI Taxonomy" id="72806"/>
    <lineage>
        <taxon>Bacteria</taxon>
        <taxon>Bacillati</taxon>
        <taxon>Actinomycetota</taxon>
        <taxon>Actinomycetes</taxon>
        <taxon>Mycobacteriales</taxon>
        <taxon>Nocardiaceae</taxon>
        <taxon>Williamsia</taxon>
    </lineage>
</organism>